<name>A0A9X0CHG2_9CNID</name>
<organism evidence="1 2">
    <name type="scientific">Desmophyllum pertusum</name>
    <dbReference type="NCBI Taxonomy" id="174260"/>
    <lineage>
        <taxon>Eukaryota</taxon>
        <taxon>Metazoa</taxon>
        <taxon>Cnidaria</taxon>
        <taxon>Anthozoa</taxon>
        <taxon>Hexacorallia</taxon>
        <taxon>Scleractinia</taxon>
        <taxon>Caryophylliina</taxon>
        <taxon>Caryophylliidae</taxon>
        <taxon>Desmophyllum</taxon>
    </lineage>
</organism>
<evidence type="ECO:0000313" key="1">
    <source>
        <dbReference type="EMBL" id="KAJ7336473.1"/>
    </source>
</evidence>
<dbReference type="EMBL" id="MU827782">
    <property type="protein sequence ID" value="KAJ7336473.1"/>
    <property type="molecule type" value="Genomic_DNA"/>
</dbReference>
<accession>A0A9X0CHG2</accession>
<sequence>MLISFYPYTGLHITMTNAYTKGDACFDEPFTVRCEAVKRGSAKNSTNHQTQLKCQVHYSDNSANTDVQKINFTDFSVCIRD</sequence>
<protein>
    <submittedName>
        <fullName evidence="1">Uncharacterized protein</fullName>
    </submittedName>
</protein>
<dbReference type="Proteomes" id="UP001163046">
    <property type="component" value="Unassembled WGS sequence"/>
</dbReference>
<dbReference type="AlphaFoldDB" id="A0A9X0CHG2"/>
<reference evidence="1" key="1">
    <citation type="submission" date="2023-01" db="EMBL/GenBank/DDBJ databases">
        <title>Genome assembly of the deep-sea coral Lophelia pertusa.</title>
        <authorList>
            <person name="Herrera S."/>
            <person name="Cordes E."/>
        </authorList>
    </citation>
    <scope>NUCLEOTIDE SEQUENCE</scope>
    <source>
        <strain evidence="1">USNM1676648</strain>
        <tissue evidence="1">Polyp</tissue>
    </source>
</reference>
<gene>
    <name evidence="1" type="ORF">OS493_011672</name>
</gene>
<evidence type="ECO:0000313" key="2">
    <source>
        <dbReference type="Proteomes" id="UP001163046"/>
    </source>
</evidence>
<comment type="caution">
    <text evidence="1">The sequence shown here is derived from an EMBL/GenBank/DDBJ whole genome shotgun (WGS) entry which is preliminary data.</text>
</comment>
<keyword evidence="2" id="KW-1185">Reference proteome</keyword>
<proteinExistence type="predicted"/>